<keyword evidence="3" id="KW-1185">Reference proteome</keyword>
<protein>
    <submittedName>
        <fullName evidence="2">Nucleic acid binding, OB-fold, tRNA/helicase-type</fullName>
    </submittedName>
</protein>
<feature type="signal peptide" evidence="1">
    <location>
        <begin position="1"/>
        <end position="23"/>
    </location>
</feature>
<keyword evidence="1" id="KW-0732">Signal</keyword>
<organism evidence="2 3">
    <name type="scientific">Kibdelosporangium persicum</name>
    <dbReference type="NCBI Taxonomy" id="2698649"/>
    <lineage>
        <taxon>Bacteria</taxon>
        <taxon>Bacillati</taxon>
        <taxon>Actinomycetota</taxon>
        <taxon>Actinomycetes</taxon>
        <taxon>Pseudonocardiales</taxon>
        <taxon>Pseudonocardiaceae</taxon>
        <taxon>Kibdelosporangium</taxon>
    </lineage>
</organism>
<evidence type="ECO:0000313" key="2">
    <source>
        <dbReference type="EMBL" id="NRN65545.1"/>
    </source>
</evidence>
<evidence type="ECO:0000313" key="3">
    <source>
        <dbReference type="Proteomes" id="UP000763557"/>
    </source>
</evidence>
<name>A0ABX2F2K6_9PSEU</name>
<proteinExistence type="predicted"/>
<sequence length="215" mass="22938">MAFRTLMFATVLAFTLVAPPAVAAPTDTLPIAKARSQPLGTVVTVSGTVTTSSGAFESSFFDRGFGLQDGTAGIYISTPENLNADPGRRAKVTGTLRDSYGFLILVPTAVELGHTGPLVRPRWTATARVGEQTEGRLVQVAGRISQAPISDLPYGYKFWVNDGSGEVQVFVNTQTGIDVSRFRLGQVVLVTGLSGQFESHYEVLPRSPRDITAFG</sequence>
<evidence type="ECO:0000256" key="1">
    <source>
        <dbReference type="SAM" id="SignalP"/>
    </source>
</evidence>
<dbReference type="EMBL" id="JAAATY010000006">
    <property type="protein sequence ID" value="NRN65545.1"/>
    <property type="molecule type" value="Genomic_DNA"/>
</dbReference>
<gene>
    <name evidence="2" type="ORF">GC106_27560</name>
</gene>
<feature type="chain" id="PRO_5046089989" evidence="1">
    <location>
        <begin position="24"/>
        <end position="215"/>
    </location>
</feature>
<dbReference type="RefSeq" id="WP_173129699.1">
    <property type="nucleotide sequence ID" value="NZ_CBCSGW010000032.1"/>
</dbReference>
<comment type="caution">
    <text evidence="2">The sequence shown here is derived from an EMBL/GenBank/DDBJ whole genome shotgun (WGS) entry which is preliminary data.</text>
</comment>
<accession>A0ABX2F2K6</accession>
<dbReference type="Proteomes" id="UP000763557">
    <property type="component" value="Unassembled WGS sequence"/>
</dbReference>
<reference evidence="2 3" key="1">
    <citation type="submission" date="2020-01" db="EMBL/GenBank/DDBJ databases">
        <title>Kibdelosporangium persica a novel Actinomycetes from a hot desert in Iran.</title>
        <authorList>
            <person name="Safaei N."/>
            <person name="Zaburannyi N."/>
            <person name="Mueller R."/>
            <person name="Wink J."/>
        </authorList>
    </citation>
    <scope>NUCLEOTIDE SEQUENCE [LARGE SCALE GENOMIC DNA]</scope>
    <source>
        <strain evidence="2 3">4NS15</strain>
    </source>
</reference>